<protein>
    <recommendedName>
        <fullName evidence="4">SCO family protein</fullName>
    </recommendedName>
</protein>
<evidence type="ECO:0000313" key="3">
    <source>
        <dbReference type="Proteomes" id="UP000298058"/>
    </source>
</evidence>
<accession>A0A4R9LX98</accession>
<dbReference type="InterPro" id="IPR036249">
    <property type="entry name" value="Thioredoxin-like_sf"/>
</dbReference>
<evidence type="ECO:0000313" key="2">
    <source>
        <dbReference type="EMBL" id="TGN18890.1"/>
    </source>
</evidence>
<dbReference type="Proteomes" id="UP000298058">
    <property type="component" value="Unassembled WGS sequence"/>
</dbReference>
<proteinExistence type="predicted"/>
<reference evidence="2" key="1">
    <citation type="journal article" date="2019" name="PLoS Negl. Trop. Dis.">
        <title>Revisiting the worldwide diversity of Leptospira species in the environment.</title>
        <authorList>
            <person name="Vincent A.T."/>
            <person name="Schiettekatte O."/>
            <person name="Bourhy P."/>
            <person name="Veyrier F.J."/>
            <person name="Picardeau M."/>
        </authorList>
    </citation>
    <scope>NUCLEOTIDE SEQUENCE [LARGE SCALE GENOMIC DNA]</scope>
    <source>
        <strain evidence="2">201300427</strain>
    </source>
</reference>
<evidence type="ECO:0008006" key="4">
    <source>
        <dbReference type="Google" id="ProtNLM"/>
    </source>
</evidence>
<dbReference type="SUPFAM" id="SSF52833">
    <property type="entry name" value="Thioredoxin-like"/>
    <property type="match status" value="1"/>
</dbReference>
<organism evidence="2 3">
    <name type="scientific">Leptospira idonii</name>
    <dbReference type="NCBI Taxonomy" id="1193500"/>
    <lineage>
        <taxon>Bacteria</taxon>
        <taxon>Pseudomonadati</taxon>
        <taxon>Spirochaetota</taxon>
        <taxon>Spirochaetia</taxon>
        <taxon>Leptospirales</taxon>
        <taxon>Leptospiraceae</taxon>
        <taxon>Leptospira</taxon>
    </lineage>
</organism>
<sequence>MKLSNLSQNSIFAVILLLCVGVLFSFSFVLEKGGSYLPFRKEIRFSDGREAGNGKIVRILPEDPHDTLVFSGFLDCPTVCATSLPWLEKLGEAADSNSLRLVFLDLSGDFGDEKEEIHRMRFPHVVRIVVPPSNQREILSQLGLDRFEKSHHSARLFIHERKSDKITWQNRVGEKFYKDWSNRHRN</sequence>
<dbReference type="AlphaFoldDB" id="A0A4R9LX98"/>
<keyword evidence="1" id="KW-0472">Membrane</keyword>
<dbReference type="OrthoDB" id="340782at2"/>
<gene>
    <name evidence="2" type="ORF">EHS15_10740</name>
</gene>
<name>A0A4R9LX98_9LEPT</name>
<keyword evidence="1" id="KW-1133">Transmembrane helix</keyword>
<comment type="caution">
    <text evidence="2">The sequence shown here is derived from an EMBL/GenBank/DDBJ whole genome shotgun (WGS) entry which is preliminary data.</text>
</comment>
<keyword evidence="3" id="KW-1185">Reference proteome</keyword>
<evidence type="ECO:0000256" key="1">
    <source>
        <dbReference type="SAM" id="Phobius"/>
    </source>
</evidence>
<dbReference type="RefSeq" id="WP_135760574.1">
    <property type="nucleotide sequence ID" value="NZ_RQHW01000042.1"/>
</dbReference>
<dbReference type="EMBL" id="RQHW01000042">
    <property type="protein sequence ID" value="TGN18890.1"/>
    <property type="molecule type" value="Genomic_DNA"/>
</dbReference>
<keyword evidence="1" id="KW-0812">Transmembrane</keyword>
<feature type="transmembrane region" description="Helical" evidence="1">
    <location>
        <begin position="12"/>
        <end position="30"/>
    </location>
</feature>